<dbReference type="InterPro" id="IPR001697">
    <property type="entry name" value="Pyr_Knase"/>
</dbReference>
<evidence type="ECO:0000313" key="18">
    <source>
        <dbReference type="Proteomes" id="UP001230220"/>
    </source>
</evidence>
<accession>A0ABU0E3C4</accession>
<dbReference type="Proteomes" id="UP001230220">
    <property type="component" value="Unassembled WGS sequence"/>
</dbReference>
<comment type="similarity">
    <text evidence="3 15">Belongs to the pyruvate kinase family.</text>
</comment>
<dbReference type="GO" id="GO:0004743">
    <property type="term" value="F:pyruvate kinase activity"/>
    <property type="evidence" value="ECO:0007669"/>
    <property type="project" value="UniProtKB-EC"/>
</dbReference>
<evidence type="ECO:0000256" key="9">
    <source>
        <dbReference type="ARBA" id="ARBA00022777"/>
    </source>
</evidence>
<dbReference type="GO" id="GO:0016301">
    <property type="term" value="F:kinase activity"/>
    <property type="evidence" value="ECO:0007669"/>
    <property type="project" value="UniProtKB-KW"/>
</dbReference>
<dbReference type="NCBIfam" id="TIGR01064">
    <property type="entry name" value="pyruv_kin"/>
    <property type="match status" value="1"/>
</dbReference>
<evidence type="ECO:0000313" key="17">
    <source>
        <dbReference type="EMBL" id="MDQ0361390.1"/>
    </source>
</evidence>
<evidence type="ECO:0000256" key="8">
    <source>
        <dbReference type="ARBA" id="ARBA00022741"/>
    </source>
</evidence>
<proteinExistence type="inferred from homology"/>
<keyword evidence="10" id="KW-0067">ATP-binding</keyword>
<organism evidence="17 18">
    <name type="scientific">Breznakia pachnodae</name>
    <dbReference type="NCBI Taxonomy" id="265178"/>
    <lineage>
        <taxon>Bacteria</taxon>
        <taxon>Bacillati</taxon>
        <taxon>Bacillota</taxon>
        <taxon>Erysipelotrichia</taxon>
        <taxon>Erysipelotrichales</taxon>
        <taxon>Erysipelotrichaceae</taxon>
        <taxon>Breznakia</taxon>
    </lineage>
</organism>
<evidence type="ECO:0000256" key="6">
    <source>
        <dbReference type="ARBA" id="ARBA00022679"/>
    </source>
</evidence>
<keyword evidence="18" id="KW-1185">Reference proteome</keyword>
<dbReference type="InterPro" id="IPR015813">
    <property type="entry name" value="Pyrv/PenolPyrv_kinase-like_dom"/>
</dbReference>
<comment type="caution">
    <text evidence="17">The sequence shown here is derived from an EMBL/GenBank/DDBJ whole genome shotgun (WGS) entry which is preliminary data.</text>
</comment>
<evidence type="ECO:0000256" key="5">
    <source>
        <dbReference type="ARBA" id="ARBA00018587"/>
    </source>
</evidence>
<evidence type="ECO:0000256" key="3">
    <source>
        <dbReference type="ARBA" id="ARBA00008663"/>
    </source>
</evidence>
<keyword evidence="8" id="KW-0547">Nucleotide-binding</keyword>
<dbReference type="InterPro" id="IPR015806">
    <property type="entry name" value="Pyrv_Knase_insert_dom_sf"/>
</dbReference>
<evidence type="ECO:0000256" key="11">
    <source>
        <dbReference type="ARBA" id="ARBA00022842"/>
    </source>
</evidence>
<keyword evidence="6 15" id="KW-0808">Transferase</keyword>
<reference evidence="17 18" key="1">
    <citation type="submission" date="2023-07" db="EMBL/GenBank/DDBJ databases">
        <title>Genomic Encyclopedia of Type Strains, Phase IV (KMG-IV): sequencing the most valuable type-strain genomes for metagenomic binning, comparative biology and taxonomic classification.</title>
        <authorList>
            <person name="Goeker M."/>
        </authorList>
    </citation>
    <scope>NUCLEOTIDE SEQUENCE [LARGE SCALE GENOMIC DNA]</scope>
    <source>
        <strain evidence="17 18">DSM 16784</strain>
    </source>
</reference>
<evidence type="ECO:0000256" key="2">
    <source>
        <dbReference type="ARBA" id="ARBA00004997"/>
    </source>
</evidence>
<dbReference type="InterPro" id="IPR015793">
    <property type="entry name" value="Pyrv_Knase_brl"/>
</dbReference>
<keyword evidence="7" id="KW-0479">Metal-binding</keyword>
<dbReference type="PANTHER" id="PTHR11817">
    <property type="entry name" value="PYRUVATE KINASE"/>
    <property type="match status" value="1"/>
</dbReference>
<dbReference type="EMBL" id="JAUSUR010000003">
    <property type="protein sequence ID" value="MDQ0361390.1"/>
    <property type="molecule type" value="Genomic_DNA"/>
</dbReference>
<sequence length="333" mass="37417">MKKTKIICTIGPKTESPKMLRELVNAGMNIARINFSYGDNEEHIRRINDIREMNRELNSGIGILVDTRGPEIRLGDFENAFETYSKGEEVTIVKEKILGTHEKFYIHRPELFDVVSVGDVILINEGIVKLTVIDKNDKELRCRFENPSTIEGKMRCNIPNIELDLPFLSADDESDIRFSCEMKVDYIAVSFTRTKEDVLTIRKILAEENCEDIQIIAKIENQEGYDNLDEILEVADGITVARGELGMAVSVENVPIYQERMITRANALGKPVITASHMMESMQHNPSPTRAETSDVANAILEGTDAIMLSGESAIGMYPIEAVKTMVMITEIN</sequence>
<evidence type="ECO:0000256" key="7">
    <source>
        <dbReference type="ARBA" id="ARBA00022723"/>
    </source>
</evidence>
<evidence type="ECO:0000256" key="1">
    <source>
        <dbReference type="ARBA" id="ARBA00001958"/>
    </source>
</evidence>
<comment type="cofactor">
    <cofactor evidence="1">
        <name>K(+)</name>
        <dbReference type="ChEBI" id="CHEBI:29103"/>
    </cofactor>
</comment>
<evidence type="ECO:0000256" key="15">
    <source>
        <dbReference type="RuleBase" id="RU000504"/>
    </source>
</evidence>
<dbReference type="InterPro" id="IPR040442">
    <property type="entry name" value="Pyrv_kinase-like_dom_sf"/>
</dbReference>
<name>A0ABU0E3C4_9FIRM</name>
<dbReference type="InterPro" id="IPR011037">
    <property type="entry name" value="Pyrv_Knase-like_insert_dom_sf"/>
</dbReference>
<dbReference type="Gene3D" id="2.40.33.10">
    <property type="entry name" value="PK beta-barrel domain-like"/>
    <property type="match status" value="1"/>
</dbReference>
<dbReference type="EC" id="2.7.1.40" evidence="4 14"/>
<keyword evidence="12 15" id="KW-0324">Glycolysis</keyword>
<evidence type="ECO:0000256" key="13">
    <source>
        <dbReference type="ARBA" id="ARBA00023317"/>
    </source>
</evidence>
<keyword evidence="13 17" id="KW-0670">Pyruvate</keyword>
<feature type="domain" description="Pyruvate kinase barrel" evidence="16">
    <location>
        <begin position="1"/>
        <end position="323"/>
    </location>
</feature>
<keyword evidence="11 15" id="KW-0460">Magnesium</keyword>
<evidence type="ECO:0000256" key="14">
    <source>
        <dbReference type="NCBIfam" id="TIGR01064"/>
    </source>
</evidence>
<comment type="pathway">
    <text evidence="2 15">Carbohydrate degradation; glycolysis; pyruvate from D-glyceraldehyde 3-phosphate: step 5/5.</text>
</comment>
<comment type="catalytic activity">
    <reaction evidence="15">
        <text>pyruvate + ATP = phosphoenolpyruvate + ADP + H(+)</text>
        <dbReference type="Rhea" id="RHEA:18157"/>
        <dbReference type="ChEBI" id="CHEBI:15361"/>
        <dbReference type="ChEBI" id="CHEBI:15378"/>
        <dbReference type="ChEBI" id="CHEBI:30616"/>
        <dbReference type="ChEBI" id="CHEBI:58702"/>
        <dbReference type="ChEBI" id="CHEBI:456216"/>
        <dbReference type="EC" id="2.7.1.40"/>
    </reaction>
</comment>
<dbReference type="PRINTS" id="PR01050">
    <property type="entry name" value="PYRUVTKNASE"/>
</dbReference>
<keyword evidence="9 15" id="KW-0418">Kinase</keyword>
<evidence type="ECO:0000259" key="16">
    <source>
        <dbReference type="Pfam" id="PF00224"/>
    </source>
</evidence>
<protein>
    <recommendedName>
        <fullName evidence="5 14">Pyruvate kinase</fullName>
        <ecNumber evidence="4 14">2.7.1.40</ecNumber>
    </recommendedName>
</protein>
<evidence type="ECO:0000256" key="10">
    <source>
        <dbReference type="ARBA" id="ARBA00022840"/>
    </source>
</evidence>
<dbReference type="Pfam" id="PF00224">
    <property type="entry name" value="PK"/>
    <property type="match status" value="1"/>
</dbReference>
<dbReference type="SUPFAM" id="SSF51621">
    <property type="entry name" value="Phosphoenolpyruvate/pyruvate domain"/>
    <property type="match status" value="1"/>
</dbReference>
<evidence type="ECO:0000256" key="12">
    <source>
        <dbReference type="ARBA" id="ARBA00023152"/>
    </source>
</evidence>
<dbReference type="SUPFAM" id="SSF50800">
    <property type="entry name" value="PK beta-barrel domain-like"/>
    <property type="match status" value="1"/>
</dbReference>
<gene>
    <name evidence="17" type="ORF">J2S15_002137</name>
</gene>
<evidence type="ECO:0000256" key="4">
    <source>
        <dbReference type="ARBA" id="ARBA00012142"/>
    </source>
</evidence>
<dbReference type="Gene3D" id="3.20.20.60">
    <property type="entry name" value="Phosphoenolpyruvate-binding domains"/>
    <property type="match status" value="1"/>
</dbReference>